<evidence type="ECO:0000313" key="3">
    <source>
        <dbReference type="Proteomes" id="UP000274756"/>
    </source>
</evidence>
<proteinExistence type="predicted"/>
<accession>A0A0N4UCR8</accession>
<dbReference type="AlphaFoldDB" id="A0A0N4UCR8"/>
<name>A0A0N4UCR8_DRAME</name>
<dbReference type="Proteomes" id="UP000038040">
    <property type="component" value="Unplaced"/>
</dbReference>
<evidence type="ECO:0000313" key="2">
    <source>
        <dbReference type="Proteomes" id="UP000038040"/>
    </source>
</evidence>
<reference evidence="4" key="1">
    <citation type="submission" date="2017-02" db="UniProtKB">
        <authorList>
            <consortium name="WormBaseParasite"/>
        </authorList>
    </citation>
    <scope>IDENTIFICATION</scope>
</reference>
<reference evidence="1 3" key="2">
    <citation type="submission" date="2018-11" db="EMBL/GenBank/DDBJ databases">
        <authorList>
            <consortium name="Pathogen Informatics"/>
        </authorList>
    </citation>
    <scope>NUCLEOTIDE SEQUENCE [LARGE SCALE GENOMIC DNA]</scope>
</reference>
<dbReference type="WBParaSite" id="DME_0000507501-mRNA-1">
    <property type="protein sequence ID" value="DME_0000507501-mRNA-1"/>
    <property type="gene ID" value="DME_0000507501"/>
</dbReference>
<evidence type="ECO:0000313" key="1">
    <source>
        <dbReference type="EMBL" id="VDN58901.1"/>
    </source>
</evidence>
<organism evidence="2 4">
    <name type="scientific">Dracunculus medinensis</name>
    <name type="common">Guinea worm</name>
    <dbReference type="NCBI Taxonomy" id="318479"/>
    <lineage>
        <taxon>Eukaryota</taxon>
        <taxon>Metazoa</taxon>
        <taxon>Ecdysozoa</taxon>
        <taxon>Nematoda</taxon>
        <taxon>Chromadorea</taxon>
        <taxon>Rhabditida</taxon>
        <taxon>Spirurina</taxon>
        <taxon>Dracunculoidea</taxon>
        <taxon>Dracunculidae</taxon>
        <taxon>Dracunculus</taxon>
    </lineage>
</organism>
<evidence type="ECO:0000313" key="4">
    <source>
        <dbReference type="WBParaSite" id="DME_0000507501-mRNA-1"/>
    </source>
</evidence>
<dbReference type="EMBL" id="UYYG01001173">
    <property type="protein sequence ID" value="VDN58901.1"/>
    <property type="molecule type" value="Genomic_DNA"/>
</dbReference>
<gene>
    <name evidence="1" type="ORF">DME_LOCUS8874</name>
</gene>
<protein>
    <submittedName>
        <fullName evidence="4">Ragulator complex protein LAMTOR1</fullName>
    </submittedName>
</protein>
<dbReference type="OrthoDB" id="5562028at2759"/>
<dbReference type="Proteomes" id="UP000274756">
    <property type="component" value="Unassembled WGS sequence"/>
</dbReference>
<keyword evidence="3" id="KW-1185">Reference proteome</keyword>
<sequence length="197" mass="22048">MLRSAVHRFCCCYPQDADQQPIINDDSEEALNEAQTRGIVGSANQTLDNLWASDSGGSVTFSSPDSTARNNANQNKDEEEFLNQILETTQQSIIDVTNSENTLNSGGEYSSRSLNYQAIIKEHDLNSRNILLKDTRTDVLDSEKNLLVDAGAKLNEYLCQIPSHQILFNVREFAKNISTTTSNDIKIEHTQDILVYM</sequence>